<proteinExistence type="inferred from homology"/>
<dbReference type="CDD" id="cd09603">
    <property type="entry name" value="M1_APN_like"/>
    <property type="match status" value="1"/>
</dbReference>
<evidence type="ECO:0000256" key="12">
    <source>
        <dbReference type="ARBA" id="ARBA00031533"/>
    </source>
</evidence>
<gene>
    <name evidence="15" type="ORF">JK358_23015</name>
</gene>
<dbReference type="InterPro" id="IPR027268">
    <property type="entry name" value="Peptidase_M4/M1_CTD_sf"/>
</dbReference>
<dbReference type="InterPro" id="IPR050344">
    <property type="entry name" value="Peptidase_M1_aminopeptidases"/>
</dbReference>
<dbReference type="Gene3D" id="2.60.40.1730">
    <property type="entry name" value="tricorn interacting facor f3 domain"/>
    <property type="match status" value="1"/>
</dbReference>
<evidence type="ECO:0000256" key="6">
    <source>
        <dbReference type="ARBA" id="ARBA00022670"/>
    </source>
</evidence>
<evidence type="ECO:0000256" key="9">
    <source>
        <dbReference type="ARBA" id="ARBA00022833"/>
    </source>
</evidence>
<sequence length="440" mass="49245">MVNPFEDAPIDDYLPQNGNRGYRVSRYDLELAYRVSSNRLAGRAEITAVSLGSRDRFAFDLSQALGVSKVFVNGAKAAKYVHQRGKLVITPPQKIPAGGALVVAVHYAGVPKPVRGPWGEVGWEELTEGALVASQPNGAASWFPCDDHPSSKASYRISITTDSPFYALANGTLTHKQTKASQTTWVYEQPEPMSTYLATIQIGPYRKHRLEAPRGMVPMHAVLPSRLRADFDHDFARQPDMMALFIEKFGPYPFEAYTVVVTDDDLEIPIEAQGLSTFGANHCDGDRSSERLVAHELAHQWFGNSLTIRQWRDIWLHEGFACYAEWLWSEASGGSTADHQARAARHNLSRLPQDLIIADPGPTHMFDDRLYKRGALTLHALRLRLGDRPFFDLLRAWTTLHRHSSVTTDDFTALAANYSETPLRDLWIAWLHSKPLPALD</sequence>
<evidence type="ECO:0000256" key="3">
    <source>
        <dbReference type="ARBA" id="ARBA00010136"/>
    </source>
</evidence>
<feature type="domain" description="Peptidase M1 membrane alanine aminopeptidase" evidence="13">
    <location>
        <begin position="241"/>
        <end position="430"/>
    </location>
</feature>
<dbReference type="EMBL" id="JAERRJ010000008">
    <property type="protein sequence ID" value="MBL1077276.1"/>
    <property type="molecule type" value="Genomic_DNA"/>
</dbReference>
<keyword evidence="6" id="KW-0645">Protease</keyword>
<dbReference type="EC" id="3.4.11.2" evidence="4"/>
<dbReference type="PANTHER" id="PTHR11533">
    <property type="entry name" value="PROTEASE M1 ZINC METALLOPROTEASE"/>
    <property type="match status" value="1"/>
</dbReference>
<keyword evidence="16" id="KW-1185">Reference proteome</keyword>
<reference evidence="15 16" key="1">
    <citation type="submission" date="2021-01" db="EMBL/GenBank/DDBJ databases">
        <title>WGS of actinomycetes isolated from Thailand.</title>
        <authorList>
            <person name="Thawai C."/>
        </authorList>
    </citation>
    <scope>NUCLEOTIDE SEQUENCE [LARGE SCALE GENOMIC DNA]</scope>
    <source>
        <strain evidence="15 16">LPG 2</strain>
    </source>
</reference>
<dbReference type="SUPFAM" id="SSF55486">
    <property type="entry name" value="Metalloproteases ('zincins'), catalytic domain"/>
    <property type="match status" value="1"/>
</dbReference>
<evidence type="ECO:0000256" key="10">
    <source>
        <dbReference type="ARBA" id="ARBA00023049"/>
    </source>
</evidence>
<keyword evidence="7" id="KW-0479">Metal-binding</keyword>
<evidence type="ECO:0000313" key="15">
    <source>
        <dbReference type="EMBL" id="MBL1077276.1"/>
    </source>
</evidence>
<dbReference type="Gene3D" id="1.10.390.10">
    <property type="entry name" value="Neutral Protease Domain 2"/>
    <property type="match status" value="1"/>
</dbReference>
<dbReference type="Pfam" id="PF17900">
    <property type="entry name" value="Peptidase_M1_N"/>
    <property type="match status" value="1"/>
</dbReference>
<evidence type="ECO:0000313" key="16">
    <source>
        <dbReference type="Proteomes" id="UP000602198"/>
    </source>
</evidence>
<evidence type="ECO:0000256" key="11">
    <source>
        <dbReference type="ARBA" id="ARBA00029811"/>
    </source>
</evidence>
<evidence type="ECO:0000259" key="14">
    <source>
        <dbReference type="Pfam" id="PF17900"/>
    </source>
</evidence>
<keyword evidence="10" id="KW-0482">Metalloprotease</keyword>
<comment type="catalytic activity">
    <reaction evidence="1">
        <text>Release of an N-terminal amino acid, Xaa-|-Yaa- from a peptide, amide or arylamide. Xaa is preferably Ala, but may be most amino acids including Pro (slow action). When a terminal hydrophobic residue is followed by a prolyl residue, the two may be released as an intact Xaa-Pro dipeptide.</text>
        <dbReference type="EC" id="3.4.11.2"/>
    </reaction>
</comment>
<comment type="similarity">
    <text evidence="3">Belongs to the peptidase M1 family.</text>
</comment>
<evidence type="ECO:0000259" key="13">
    <source>
        <dbReference type="Pfam" id="PF01433"/>
    </source>
</evidence>
<dbReference type="RefSeq" id="WP_201950108.1">
    <property type="nucleotide sequence ID" value="NZ_JAERRJ010000008.1"/>
</dbReference>
<comment type="caution">
    <text evidence="15">The sequence shown here is derived from an EMBL/GenBank/DDBJ whole genome shotgun (WGS) entry which is preliminary data.</text>
</comment>
<dbReference type="Proteomes" id="UP000602198">
    <property type="component" value="Unassembled WGS sequence"/>
</dbReference>
<organism evidence="15 16">
    <name type="scientific">Nocardia acididurans</name>
    <dbReference type="NCBI Taxonomy" id="2802282"/>
    <lineage>
        <taxon>Bacteria</taxon>
        <taxon>Bacillati</taxon>
        <taxon>Actinomycetota</taxon>
        <taxon>Actinomycetes</taxon>
        <taxon>Mycobacteriales</taxon>
        <taxon>Nocardiaceae</taxon>
        <taxon>Nocardia</taxon>
    </lineage>
</organism>
<evidence type="ECO:0000256" key="5">
    <source>
        <dbReference type="ARBA" id="ARBA00015611"/>
    </source>
</evidence>
<dbReference type="InterPro" id="IPR001930">
    <property type="entry name" value="Peptidase_M1"/>
</dbReference>
<dbReference type="InterPro" id="IPR042097">
    <property type="entry name" value="Aminopeptidase_N-like_N_sf"/>
</dbReference>
<evidence type="ECO:0000256" key="1">
    <source>
        <dbReference type="ARBA" id="ARBA00000098"/>
    </source>
</evidence>
<dbReference type="PRINTS" id="PR00756">
    <property type="entry name" value="ALADIPTASE"/>
</dbReference>
<keyword evidence="8" id="KW-0378">Hydrolase</keyword>
<dbReference type="SUPFAM" id="SSF63737">
    <property type="entry name" value="Leukotriene A4 hydrolase N-terminal domain"/>
    <property type="match status" value="1"/>
</dbReference>
<evidence type="ECO:0000256" key="4">
    <source>
        <dbReference type="ARBA" id="ARBA00012564"/>
    </source>
</evidence>
<keyword evidence="9" id="KW-0862">Zinc</keyword>
<feature type="domain" description="Aminopeptidase N-like N-terminal" evidence="14">
    <location>
        <begin position="26"/>
        <end position="197"/>
    </location>
</feature>
<dbReference type="InterPro" id="IPR014782">
    <property type="entry name" value="Peptidase_M1_dom"/>
</dbReference>
<accession>A0ABS1M9P1</accession>
<protein>
    <recommendedName>
        <fullName evidence="5">Aminopeptidase N</fullName>
        <ecNumber evidence="4">3.4.11.2</ecNumber>
    </recommendedName>
    <alternativeName>
        <fullName evidence="11">Alanine aminopeptidase</fullName>
    </alternativeName>
    <alternativeName>
        <fullName evidence="12">Lysyl aminopeptidase</fullName>
    </alternativeName>
</protein>
<evidence type="ECO:0000256" key="8">
    <source>
        <dbReference type="ARBA" id="ARBA00022801"/>
    </source>
</evidence>
<dbReference type="Pfam" id="PF01433">
    <property type="entry name" value="Peptidase_M1"/>
    <property type="match status" value="1"/>
</dbReference>
<comment type="cofactor">
    <cofactor evidence="2">
        <name>Zn(2+)</name>
        <dbReference type="ChEBI" id="CHEBI:29105"/>
    </cofactor>
</comment>
<name>A0ABS1M9P1_9NOCA</name>
<dbReference type="InterPro" id="IPR045357">
    <property type="entry name" value="Aminopeptidase_N-like_N"/>
</dbReference>
<evidence type="ECO:0000256" key="2">
    <source>
        <dbReference type="ARBA" id="ARBA00001947"/>
    </source>
</evidence>
<evidence type="ECO:0000256" key="7">
    <source>
        <dbReference type="ARBA" id="ARBA00022723"/>
    </source>
</evidence>